<dbReference type="Proteomes" id="UP000515158">
    <property type="component" value="Unplaced"/>
</dbReference>
<evidence type="ECO:0000256" key="6">
    <source>
        <dbReference type="ARBA" id="ARBA00022958"/>
    </source>
</evidence>
<dbReference type="Pfam" id="PF17655">
    <property type="entry name" value="IRK_C"/>
    <property type="match status" value="1"/>
</dbReference>
<gene>
    <name evidence="18" type="primary">LOC117649107</name>
</gene>
<dbReference type="Gene3D" id="1.10.287.70">
    <property type="match status" value="1"/>
</dbReference>
<keyword evidence="9 14" id="KW-0472">Membrane</keyword>
<dbReference type="Pfam" id="PF01007">
    <property type="entry name" value="IRK"/>
    <property type="match status" value="1"/>
</dbReference>
<keyword evidence="17" id="KW-1185">Reference proteome</keyword>
<evidence type="ECO:0000256" key="1">
    <source>
        <dbReference type="ARBA" id="ARBA00004141"/>
    </source>
</evidence>
<dbReference type="PRINTS" id="PR01320">
    <property type="entry name" value="KIRCHANNEL"/>
</dbReference>
<keyword evidence="7 14" id="KW-1133">Transmembrane helix</keyword>
<dbReference type="KEGG" id="tpal:117649107"/>
<dbReference type="OrthoDB" id="273257at2759"/>
<protein>
    <submittedName>
        <fullName evidence="18">G protein-activated inward rectifier potassium channel 3-like</fullName>
    </submittedName>
</protein>
<dbReference type="PANTHER" id="PTHR11767:SF102">
    <property type="entry name" value="INWARDLY RECTIFYING POTASSIUM CHANNEL 1, ISOFORM F"/>
    <property type="match status" value="1"/>
</dbReference>
<evidence type="ECO:0000256" key="12">
    <source>
        <dbReference type="RuleBase" id="RU003822"/>
    </source>
</evidence>
<feature type="transmembrane region" description="Helical" evidence="14">
    <location>
        <begin position="229"/>
        <end position="253"/>
    </location>
</feature>
<dbReference type="Gene3D" id="2.60.40.1400">
    <property type="entry name" value="G protein-activated inward rectifier potassium channel 1"/>
    <property type="match status" value="1"/>
</dbReference>
<dbReference type="InterPro" id="IPR016449">
    <property type="entry name" value="K_chnl_inward-rec_Kir"/>
</dbReference>
<feature type="compositionally biased region" description="Low complexity" evidence="13">
    <location>
        <begin position="59"/>
        <end position="79"/>
    </location>
</feature>
<keyword evidence="5 12" id="KW-0851">Voltage-gated channel</keyword>
<evidence type="ECO:0000256" key="13">
    <source>
        <dbReference type="SAM" id="MobiDB-lite"/>
    </source>
</evidence>
<dbReference type="GO" id="GO:0005886">
    <property type="term" value="C:plasma membrane"/>
    <property type="evidence" value="ECO:0007669"/>
    <property type="project" value="TreeGrafter"/>
</dbReference>
<evidence type="ECO:0000256" key="5">
    <source>
        <dbReference type="ARBA" id="ARBA00022882"/>
    </source>
</evidence>
<dbReference type="GO" id="GO:0005242">
    <property type="term" value="F:inward rectifier potassium channel activity"/>
    <property type="evidence" value="ECO:0007669"/>
    <property type="project" value="InterPro"/>
</dbReference>
<dbReference type="GeneID" id="117649107"/>
<evidence type="ECO:0000313" key="18">
    <source>
        <dbReference type="RefSeq" id="XP_034247444.1"/>
    </source>
</evidence>
<evidence type="ECO:0000256" key="14">
    <source>
        <dbReference type="SAM" id="Phobius"/>
    </source>
</evidence>
<keyword evidence="10 12" id="KW-0407">Ion channel</keyword>
<evidence type="ECO:0000256" key="4">
    <source>
        <dbReference type="ARBA" id="ARBA00022692"/>
    </source>
</evidence>
<dbReference type="RefSeq" id="XP_034247444.1">
    <property type="nucleotide sequence ID" value="XM_034391553.1"/>
</dbReference>
<reference evidence="18" key="1">
    <citation type="submission" date="2025-08" db="UniProtKB">
        <authorList>
            <consortium name="RefSeq"/>
        </authorList>
    </citation>
    <scope>IDENTIFICATION</scope>
    <source>
        <tissue evidence="18">Total insect</tissue>
    </source>
</reference>
<dbReference type="InterPro" id="IPR013518">
    <property type="entry name" value="K_chnl_inward-rec_Kir_cyto"/>
</dbReference>
<sequence>MGVLAAKLWAGPGAWKQGEGVGEGDLLWRVVSMEPEWLSGRPRPSPRPRGLSLSLLESISPESSTSASTTAAASPVSAPNTPPSSPTAKEYLSAWLHKYNSTRGSSRKARKRVIFKHGDVNVVQGNVAKRRRRYLQDIFTTLVDAQWRWTLLVFALNFLLSWLGFAVIWWLIMLTHGDLRPENLPNQGAQWTPCVTGIFGFASCFLFSVETQHTIGYGGRSTTEECPEAIFIMCLQSICGVMIQAFMVGIVFAKLSRPKKRTQTLLFSRHAVVAQRDGQLCLMFRVGDMRKSHIIEAHVRAQLIRRKTTREGEVLPYHQQELQVGGDGEEDKIFFIWPTTIVHKITSESPLYAMSAADMLRERFEIVVILEGVIESTGMTTQARSSYLPNEILWGHRFEPMVSFKKEQGEYEVDYSLFNKTREVDTPLCSSQALDAMFTVGGWRDASRAAGSATGSDKFEMTTHTSSGGGCSCSAGPHHGPGPPGPPECGDECSEVVVLAAAAVAGPAPVGPAPG</sequence>
<feature type="domain" description="Potassium channel inwardly rectifying transmembrane" evidence="15">
    <location>
        <begin position="115"/>
        <end position="258"/>
    </location>
</feature>
<dbReference type="GO" id="GO:0034702">
    <property type="term" value="C:monoatomic ion channel complex"/>
    <property type="evidence" value="ECO:0007669"/>
    <property type="project" value="UniProtKB-KW"/>
</dbReference>
<keyword evidence="3 12" id="KW-0633">Potassium transport</keyword>
<dbReference type="AlphaFoldDB" id="A0A6P8ZRE1"/>
<dbReference type="FunCoup" id="A0A6P8ZRE1">
    <property type="interactions" value="145"/>
</dbReference>
<keyword evidence="8 12" id="KW-0406">Ion transport</keyword>
<feature type="region of interest" description="Disordered" evidence="13">
    <location>
        <begin position="59"/>
        <end position="85"/>
    </location>
</feature>
<evidence type="ECO:0000256" key="11">
    <source>
        <dbReference type="ARBA" id="ARBA00034430"/>
    </source>
</evidence>
<evidence type="ECO:0000256" key="7">
    <source>
        <dbReference type="ARBA" id="ARBA00022989"/>
    </source>
</evidence>
<evidence type="ECO:0000259" key="16">
    <source>
        <dbReference type="Pfam" id="PF17655"/>
    </source>
</evidence>
<dbReference type="InterPro" id="IPR041647">
    <property type="entry name" value="IRK_C"/>
</dbReference>
<feature type="domain" description="Inward rectifier potassium channel C-terminal" evidence="16">
    <location>
        <begin position="265"/>
        <end position="436"/>
    </location>
</feature>
<dbReference type="SUPFAM" id="SSF81324">
    <property type="entry name" value="Voltage-gated potassium channels"/>
    <property type="match status" value="1"/>
</dbReference>
<evidence type="ECO:0000256" key="2">
    <source>
        <dbReference type="ARBA" id="ARBA00022448"/>
    </source>
</evidence>
<feature type="transmembrane region" description="Helical" evidence="14">
    <location>
        <begin position="149"/>
        <end position="171"/>
    </location>
</feature>
<comment type="similarity">
    <text evidence="12">Belongs to the inward rectifier-type potassium channel (TC 1.A.2.1) family.</text>
</comment>
<dbReference type="FunFam" id="1.10.287.70:FF:000078">
    <property type="entry name" value="Putative Inward rectifier potassium channel"/>
    <property type="match status" value="1"/>
</dbReference>
<comment type="subcellular location">
    <subcellularLocation>
        <location evidence="1 12">Membrane</location>
        <topology evidence="1 12">Multi-pass membrane protein</topology>
    </subcellularLocation>
</comment>
<evidence type="ECO:0000256" key="8">
    <source>
        <dbReference type="ARBA" id="ARBA00023065"/>
    </source>
</evidence>
<dbReference type="GO" id="GO:1990573">
    <property type="term" value="P:potassium ion import across plasma membrane"/>
    <property type="evidence" value="ECO:0007669"/>
    <property type="project" value="TreeGrafter"/>
</dbReference>
<name>A0A6P8ZRE1_THRPL</name>
<organism evidence="18">
    <name type="scientific">Thrips palmi</name>
    <name type="common">Melon thrips</name>
    <dbReference type="NCBI Taxonomy" id="161013"/>
    <lineage>
        <taxon>Eukaryota</taxon>
        <taxon>Metazoa</taxon>
        <taxon>Ecdysozoa</taxon>
        <taxon>Arthropoda</taxon>
        <taxon>Hexapoda</taxon>
        <taxon>Insecta</taxon>
        <taxon>Pterygota</taxon>
        <taxon>Neoptera</taxon>
        <taxon>Paraneoptera</taxon>
        <taxon>Thysanoptera</taxon>
        <taxon>Terebrantia</taxon>
        <taxon>Thripoidea</taxon>
        <taxon>Thripidae</taxon>
        <taxon>Thrips</taxon>
    </lineage>
</organism>
<evidence type="ECO:0000256" key="9">
    <source>
        <dbReference type="ARBA" id="ARBA00023136"/>
    </source>
</evidence>
<keyword evidence="6 12" id="KW-0630">Potassium</keyword>
<dbReference type="SUPFAM" id="SSF81296">
    <property type="entry name" value="E set domains"/>
    <property type="match status" value="1"/>
</dbReference>
<dbReference type="GO" id="GO:0034765">
    <property type="term" value="P:regulation of monoatomic ion transmembrane transport"/>
    <property type="evidence" value="ECO:0007669"/>
    <property type="project" value="TreeGrafter"/>
</dbReference>
<dbReference type="FunFam" id="2.60.40.1400:FF:000001">
    <property type="entry name" value="G protein-activated inward rectifier potassium channel 2"/>
    <property type="match status" value="1"/>
</dbReference>
<proteinExistence type="inferred from homology"/>
<comment type="catalytic activity">
    <reaction evidence="11">
        <text>K(+)(in) = K(+)(out)</text>
        <dbReference type="Rhea" id="RHEA:29463"/>
        <dbReference type="ChEBI" id="CHEBI:29103"/>
    </reaction>
</comment>
<dbReference type="InParanoid" id="A0A6P8ZRE1"/>
<dbReference type="InterPro" id="IPR014756">
    <property type="entry name" value="Ig_E-set"/>
</dbReference>
<evidence type="ECO:0000256" key="10">
    <source>
        <dbReference type="ARBA" id="ARBA00023303"/>
    </source>
</evidence>
<feature type="transmembrane region" description="Helical" evidence="14">
    <location>
        <begin position="191"/>
        <end position="209"/>
    </location>
</feature>
<dbReference type="InterPro" id="IPR040445">
    <property type="entry name" value="Kir_TM"/>
</dbReference>
<evidence type="ECO:0000313" key="17">
    <source>
        <dbReference type="Proteomes" id="UP000515158"/>
    </source>
</evidence>
<keyword evidence="2 12" id="KW-0813">Transport</keyword>
<dbReference type="PANTHER" id="PTHR11767">
    <property type="entry name" value="INWARD RECTIFIER POTASSIUM CHANNEL"/>
    <property type="match status" value="1"/>
</dbReference>
<accession>A0A6P8ZRE1</accession>
<keyword evidence="4 12" id="KW-0812">Transmembrane</keyword>
<evidence type="ECO:0000256" key="3">
    <source>
        <dbReference type="ARBA" id="ARBA00022538"/>
    </source>
</evidence>
<evidence type="ECO:0000259" key="15">
    <source>
        <dbReference type="Pfam" id="PF01007"/>
    </source>
</evidence>